<dbReference type="InterPro" id="IPR016040">
    <property type="entry name" value="NAD(P)-bd_dom"/>
</dbReference>
<keyword evidence="12" id="KW-0472">Membrane</keyword>
<reference evidence="15 16" key="1">
    <citation type="journal article" date="2019" name="Nat. Microbiol.">
        <title>Mediterranean grassland soil C-N compound turnover is dependent on rainfall and depth, and is mediated by genomically divergent microorganisms.</title>
        <authorList>
            <person name="Diamond S."/>
            <person name="Andeer P.F."/>
            <person name="Li Z."/>
            <person name="Crits-Christoph A."/>
            <person name="Burstein D."/>
            <person name="Anantharaman K."/>
            <person name="Lane K.R."/>
            <person name="Thomas B.C."/>
            <person name="Pan C."/>
            <person name="Northen T.R."/>
            <person name="Banfield J.F."/>
        </authorList>
    </citation>
    <scope>NUCLEOTIDE SEQUENCE [LARGE SCALE GENOMIC DNA]</scope>
    <source>
        <strain evidence="15">NP_8</strain>
    </source>
</reference>
<dbReference type="Gene3D" id="3.40.50.720">
    <property type="entry name" value="NAD(P)-binding Rossmann-like Domain"/>
    <property type="match status" value="1"/>
</dbReference>
<comment type="subcellular location">
    <subcellularLocation>
        <location evidence="2">Golgi apparatus</location>
        <location evidence="2">Golgi stack membrane</location>
        <topology evidence="2">Single-pass type II membrane protein</topology>
    </subcellularLocation>
</comment>
<dbReference type="GO" id="GO:0005737">
    <property type="term" value="C:cytoplasm"/>
    <property type="evidence" value="ECO:0007669"/>
    <property type="project" value="TreeGrafter"/>
</dbReference>
<proteinExistence type="inferred from homology"/>
<evidence type="ECO:0000256" key="1">
    <source>
        <dbReference type="ARBA" id="ARBA00001911"/>
    </source>
</evidence>
<evidence type="ECO:0000256" key="12">
    <source>
        <dbReference type="ARBA" id="ARBA00023136"/>
    </source>
</evidence>
<dbReference type="PANTHER" id="PTHR43078">
    <property type="entry name" value="UDP-GLUCURONIC ACID DECARBOXYLASE-RELATED"/>
    <property type="match status" value="1"/>
</dbReference>
<comment type="cofactor">
    <cofactor evidence="1">
        <name>NAD(+)</name>
        <dbReference type="ChEBI" id="CHEBI:57540"/>
    </cofactor>
</comment>
<organism evidence="15 16">
    <name type="scientific">Candidatus Segetimicrobium genomatis</name>
    <dbReference type="NCBI Taxonomy" id="2569760"/>
    <lineage>
        <taxon>Bacteria</taxon>
        <taxon>Bacillati</taxon>
        <taxon>Candidatus Sysuimicrobiota</taxon>
        <taxon>Candidatus Sysuimicrobiia</taxon>
        <taxon>Candidatus Sysuimicrobiales</taxon>
        <taxon>Candidatus Segetimicrobiaceae</taxon>
        <taxon>Candidatus Segetimicrobium</taxon>
    </lineage>
</organism>
<evidence type="ECO:0000256" key="8">
    <source>
        <dbReference type="ARBA" id="ARBA00022968"/>
    </source>
</evidence>
<evidence type="ECO:0000256" key="2">
    <source>
        <dbReference type="ARBA" id="ARBA00004447"/>
    </source>
</evidence>
<dbReference type="UniPathway" id="UPA00796">
    <property type="reaction ID" value="UER00771"/>
</dbReference>
<dbReference type="GO" id="GO:0042732">
    <property type="term" value="P:D-xylose metabolic process"/>
    <property type="evidence" value="ECO:0007669"/>
    <property type="project" value="InterPro"/>
</dbReference>
<keyword evidence="8" id="KW-0735">Signal-anchor</keyword>
<feature type="domain" description="NAD(P)-binding" evidence="14">
    <location>
        <begin position="4"/>
        <end position="311"/>
    </location>
</feature>
<evidence type="ECO:0000256" key="9">
    <source>
        <dbReference type="ARBA" id="ARBA00022989"/>
    </source>
</evidence>
<evidence type="ECO:0000256" key="10">
    <source>
        <dbReference type="ARBA" id="ARBA00023027"/>
    </source>
</evidence>
<evidence type="ECO:0000259" key="14">
    <source>
        <dbReference type="Pfam" id="PF16363"/>
    </source>
</evidence>
<sequence length="325" mass="35839">MRYLITGGAGFIGSHLAEGLLGRGDHVTVIDDLSTGSIRNIQHLKGDPRFSYVIGSVENAPLTAELVDAADQVFHLAAAVGVKLVVESPVRTIETNVKTTEIVLAAACKKRKKVFVASTSEVYGKSTDVPFREDGDLVLGPTERGRWSYACSKAIDEFLAIAYWRERHCPTLIGRCFNTVGPRQTGHYGMVVPRFVKQALSNEALTVYGDGQQSRCFTHVSDAVRAMIALMDADHTVGEVYNIGSEQEIRIADLAERIRVLTDSESEIGFTPYEQVYGENFEDMPRRVPSLEKINKAIGFEPQIGLDETLQSVIDYERSVEPQLV</sequence>
<evidence type="ECO:0000256" key="6">
    <source>
        <dbReference type="ARBA" id="ARBA00022692"/>
    </source>
</evidence>
<evidence type="ECO:0000256" key="7">
    <source>
        <dbReference type="ARBA" id="ARBA00022793"/>
    </source>
</evidence>
<dbReference type="AlphaFoldDB" id="A0A537IHA6"/>
<dbReference type="SUPFAM" id="SSF51735">
    <property type="entry name" value="NAD(P)-binding Rossmann-fold domains"/>
    <property type="match status" value="1"/>
</dbReference>
<dbReference type="InterPro" id="IPR044516">
    <property type="entry name" value="UXS-like"/>
</dbReference>
<dbReference type="EC" id="4.1.1.35" evidence="5"/>
<gene>
    <name evidence="15" type="ORF">E6H05_13480</name>
</gene>
<keyword evidence="11" id="KW-0333">Golgi apparatus</keyword>
<evidence type="ECO:0000313" key="16">
    <source>
        <dbReference type="Proteomes" id="UP000318834"/>
    </source>
</evidence>
<evidence type="ECO:0000256" key="5">
    <source>
        <dbReference type="ARBA" id="ARBA00012290"/>
    </source>
</evidence>
<keyword evidence="7" id="KW-0210">Decarboxylase</keyword>
<keyword evidence="13" id="KW-0456">Lyase</keyword>
<dbReference type="GO" id="GO:0033320">
    <property type="term" value="P:UDP-D-xylose biosynthetic process"/>
    <property type="evidence" value="ECO:0007669"/>
    <property type="project" value="UniProtKB-UniPathway"/>
</dbReference>
<keyword evidence="9" id="KW-1133">Transmembrane helix</keyword>
<dbReference type="GO" id="GO:0070403">
    <property type="term" value="F:NAD+ binding"/>
    <property type="evidence" value="ECO:0007669"/>
    <property type="project" value="InterPro"/>
</dbReference>
<evidence type="ECO:0000256" key="4">
    <source>
        <dbReference type="ARBA" id="ARBA00007505"/>
    </source>
</evidence>
<evidence type="ECO:0000256" key="13">
    <source>
        <dbReference type="ARBA" id="ARBA00023239"/>
    </source>
</evidence>
<evidence type="ECO:0000313" key="15">
    <source>
        <dbReference type="EMBL" id="TMI70653.1"/>
    </source>
</evidence>
<dbReference type="GO" id="GO:0048040">
    <property type="term" value="F:UDP-glucuronate decarboxylase activity"/>
    <property type="evidence" value="ECO:0007669"/>
    <property type="project" value="UniProtKB-EC"/>
</dbReference>
<name>A0A537IHA6_9BACT</name>
<dbReference type="EMBL" id="VBAP01000139">
    <property type="protein sequence ID" value="TMI70653.1"/>
    <property type="molecule type" value="Genomic_DNA"/>
</dbReference>
<dbReference type="Pfam" id="PF16363">
    <property type="entry name" value="GDP_Man_Dehyd"/>
    <property type="match status" value="1"/>
</dbReference>
<evidence type="ECO:0000256" key="3">
    <source>
        <dbReference type="ARBA" id="ARBA00005100"/>
    </source>
</evidence>
<evidence type="ECO:0000256" key="11">
    <source>
        <dbReference type="ARBA" id="ARBA00023034"/>
    </source>
</evidence>
<dbReference type="InterPro" id="IPR036291">
    <property type="entry name" value="NAD(P)-bd_dom_sf"/>
</dbReference>
<accession>A0A537IHA6</accession>
<keyword evidence="6" id="KW-0812">Transmembrane</keyword>
<comment type="similarity">
    <text evidence="4">Belongs to the NAD(P)-dependent epimerase/dehydratase family. UDP-glucuronic acid decarboxylase subfamily.</text>
</comment>
<dbReference type="Proteomes" id="UP000318834">
    <property type="component" value="Unassembled WGS sequence"/>
</dbReference>
<comment type="caution">
    <text evidence="15">The sequence shown here is derived from an EMBL/GenBank/DDBJ whole genome shotgun (WGS) entry which is preliminary data.</text>
</comment>
<dbReference type="PRINTS" id="PR01713">
    <property type="entry name" value="NUCEPIMERASE"/>
</dbReference>
<keyword evidence="10" id="KW-0520">NAD</keyword>
<dbReference type="PANTHER" id="PTHR43078:SF6">
    <property type="entry name" value="UDP-GLUCURONIC ACID DECARBOXYLASE 1"/>
    <property type="match status" value="1"/>
</dbReference>
<protein>
    <recommendedName>
        <fullName evidence="5">UDP-glucuronate decarboxylase</fullName>
        <ecNumber evidence="5">4.1.1.35</ecNumber>
    </recommendedName>
</protein>
<comment type="pathway">
    <text evidence="3">Nucleotide-sugar biosynthesis; UDP-alpha-D-xylose biosynthesis; UDP-alpha-D-xylose from UDP-alpha-D-glucuronate: step 1/1.</text>
</comment>